<evidence type="ECO:0000313" key="16">
    <source>
        <dbReference type="EMBL" id="APH39329.1"/>
    </source>
</evidence>
<dbReference type="InterPro" id="IPR022663">
    <property type="entry name" value="DapB_C"/>
</dbReference>
<dbReference type="GO" id="GO:0005737">
    <property type="term" value="C:cytoplasm"/>
    <property type="evidence" value="ECO:0007669"/>
    <property type="project" value="UniProtKB-SubCell"/>
</dbReference>
<gene>
    <name evidence="13" type="primary">dapB</name>
    <name evidence="16" type="ORF">BHR79_07450</name>
    <name evidence="17" type="ORF">EFE40_02780</name>
    <name evidence="18" type="ORF">SAMN04515625_1020</name>
</gene>
<comment type="pathway">
    <text evidence="9 13">Amino-acid biosynthesis; L-lysine biosynthesis via DAP pathway; (S)-tetrahydrodipicolinate from L-aspartate: step 4/4.</text>
</comment>
<evidence type="ECO:0000256" key="8">
    <source>
        <dbReference type="ARBA" id="ARBA00023154"/>
    </source>
</evidence>
<comment type="catalytic activity">
    <reaction evidence="11 13">
        <text>(S)-2,3,4,5-tetrahydrodipicolinate + NADP(+) + H2O = (2S,4S)-4-hydroxy-2,3,4,5-tetrahydrodipicolinate + NADPH + H(+)</text>
        <dbReference type="Rhea" id="RHEA:35331"/>
        <dbReference type="ChEBI" id="CHEBI:15377"/>
        <dbReference type="ChEBI" id="CHEBI:15378"/>
        <dbReference type="ChEBI" id="CHEBI:16845"/>
        <dbReference type="ChEBI" id="CHEBI:57783"/>
        <dbReference type="ChEBI" id="CHEBI:58349"/>
        <dbReference type="ChEBI" id="CHEBI:67139"/>
        <dbReference type="EC" id="1.17.1.8"/>
    </reaction>
</comment>
<feature type="domain" description="Dihydrodipicolinate reductase C-terminal" evidence="15">
    <location>
        <begin position="131"/>
        <end position="261"/>
    </location>
</feature>
<dbReference type="NCBIfam" id="TIGR00036">
    <property type="entry name" value="dapB"/>
    <property type="match status" value="1"/>
</dbReference>
<dbReference type="SUPFAM" id="SSF51735">
    <property type="entry name" value="NAD(P)-binding Rossmann-fold domains"/>
    <property type="match status" value="1"/>
</dbReference>
<evidence type="ECO:0000313" key="20">
    <source>
        <dbReference type="Proteomes" id="UP000198669"/>
    </source>
</evidence>
<dbReference type="PANTHER" id="PTHR20836">
    <property type="entry name" value="DIHYDRODIPICOLINATE REDUCTASE"/>
    <property type="match status" value="1"/>
</dbReference>
<reference evidence="16 19" key="1">
    <citation type="submission" date="2016-10" db="EMBL/GenBank/DDBJ databases">
        <title>Methanohalophilus halophilus.</title>
        <authorList>
            <person name="L'haridon S."/>
        </authorList>
    </citation>
    <scope>NUCLEOTIDE SEQUENCE [LARGE SCALE GENOMIC DNA]</scope>
    <source>
        <strain evidence="16 19">Z-7982</strain>
    </source>
</reference>
<dbReference type="GO" id="GO:0019877">
    <property type="term" value="P:diaminopimelate biosynthetic process"/>
    <property type="evidence" value="ECO:0007669"/>
    <property type="project" value="UniProtKB-UniRule"/>
</dbReference>
<keyword evidence="2 13" id="KW-0963">Cytoplasm</keyword>
<evidence type="ECO:0000256" key="2">
    <source>
        <dbReference type="ARBA" id="ARBA00022490"/>
    </source>
</evidence>
<name>A0A1L3Q390_9EURY</name>
<evidence type="ECO:0000256" key="10">
    <source>
        <dbReference type="ARBA" id="ARBA00038983"/>
    </source>
</evidence>
<evidence type="ECO:0000313" key="18">
    <source>
        <dbReference type="EMBL" id="SDW49029.1"/>
    </source>
</evidence>
<feature type="active site" description="Proton donor/acceptor" evidence="13">
    <location>
        <position position="157"/>
    </location>
</feature>
<comment type="caution">
    <text evidence="13">Was originally thought to be a dihydrodipicolinate reductase (DHDPR), catalyzing the conversion of dihydrodipicolinate to tetrahydrodipicolinate. However, it was shown in E.coli that the substrate of the enzymatic reaction is not dihydrodipicolinate (DHDP) but in fact (2S,4S)-4-hydroxy-2,3,4,5-tetrahydrodipicolinic acid (HTPA), the product released by the DapA-catalyzed reaction.</text>
</comment>
<protein>
    <recommendedName>
        <fullName evidence="10 13">4-hydroxy-tetrahydrodipicolinate reductase</fullName>
        <shortName evidence="13">HTPA reductase</shortName>
        <ecNumber evidence="10 13">1.17.1.8</ecNumber>
    </recommendedName>
</protein>
<feature type="binding site" evidence="13">
    <location>
        <position position="158"/>
    </location>
    <ligand>
        <name>(S)-2,3,4,5-tetrahydrodipicolinate</name>
        <dbReference type="ChEBI" id="CHEBI:16845"/>
    </ligand>
</feature>
<dbReference type="RefSeq" id="WP_072561759.1">
    <property type="nucleotide sequence ID" value="NZ_CP017921.1"/>
</dbReference>
<evidence type="ECO:0000259" key="14">
    <source>
        <dbReference type="Pfam" id="PF01113"/>
    </source>
</evidence>
<dbReference type="HAMAP" id="MF_00102">
    <property type="entry name" value="DapB"/>
    <property type="match status" value="1"/>
</dbReference>
<evidence type="ECO:0000313" key="17">
    <source>
        <dbReference type="EMBL" id="RNI09603.1"/>
    </source>
</evidence>
<dbReference type="EMBL" id="RJJG01000003">
    <property type="protein sequence ID" value="RNI09603.1"/>
    <property type="molecule type" value="Genomic_DNA"/>
</dbReference>
<keyword evidence="19" id="KW-1185">Reference proteome</keyword>
<dbReference type="CDD" id="cd02274">
    <property type="entry name" value="DHDPR_N"/>
    <property type="match status" value="1"/>
</dbReference>
<dbReference type="GO" id="GO:0008839">
    <property type="term" value="F:4-hydroxy-tetrahydrodipicolinate reductase"/>
    <property type="evidence" value="ECO:0007669"/>
    <property type="project" value="UniProtKB-UniRule"/>
</dbReference>
<organism evidence="16 19">
    <name type="scientific">Methanohalophilus halophilus</name>
    <dbReference type="NCBI Taxonomy" id="2177"/>
    <lineage>
        <taxon>Archaea</taxon>
        <taxon>Methanobacteriati</taxon>
        <taxon>Methanobacteriota</taxon>
        <taxon>Stenosarchaea group</taxon>
        <taxon>Methanomicrobia</taxon>
        <taxon>Methanosarcinales</taxon>
        <taxon>Methanosarcinaceae</taxon>
        <taxon>Methanohalophilus</taxon>
    </lineage>
</organism>
<reference evidence="17 21" key="3">
    <citation type="submission" date="2018-10" db="EMBL/GenBank/DDBJ databases">
        <title>Cultivation of a novel Methanohalophilus strain from Kebrit Deep of the Red Sea and a genomic comparison of members of the genus Methanohalophilus.</title>
        <authorList>
            <person name="Guan Y."/>
            <person name="Ngugi D.K."/>
            <person name="Stingl U."/>
        </authorList>
    </citation>
    <scope>NUCLEOTIDE SEQUENCE [LARGE SCALE GENOMIC DNA]</scope>
    <source>
        <strain evidence="17 21">DSM 3094</strain>
    </source>
</reference>
<evidence type="ECO:0000256" key="13">
    <source>
        <dbReference type="HAMAP-Rule" id="MF_00102"/>
    </source>
</evidence>
<dbReference type="InterPro" id="IPR036291">
    <property type="entry name" value="NAD(P)-bd_dom_sf"/>
</dbReference>
<accession>A0A1L3Q390</accession>
<dbReference type="Pfam" id="PF01113">
    <property type="entry name" value="DapB_N"/>
    <property type="match status" value="1"/>
</dbReference>
<evidence type="ECO:0000259" key="15">
    <source>
        <dbReference type="Pfam" id="PF05173"/>
    </source>
</evidence>
<dbReference type="GO" id="GO:0016726">
    <property type="term" value="F:oxidoreductase activity, acting on CH or CH2 groups, NAD or NADP as acceptor"/>
    <property type="evidence" value="ECO:0007669"/>
    <property type="project" value="UniProtKB-UniRule"/>
</dbReference>
<keyword evidence="4 13" id="KW-0521">NADP</keyword>
<dbReference type="InterPro" id="IPR000846">
    <property type="entry name" value="DapB_N"/>
</dbReference>
<dbReference type="AlphaFoldDB" id="A0A1L3Q390"/>
<keyword evidence="6 13" id="KW-0560">Oxidoreductase</keyword>
<comment type="caution">
    <text evidence="13">Lacks conserved residue(s) required for the propagation of feature annotation.</text>
</comment>
<evidence type="ECO:0000313" key="19">
    <source>
        <dbReference type="Proteomes" id="UP000186879"/>
    </source>
</evidence>
<keyword evidence="7 13" id="KW-0520">NAD</keyword>
<dbReference type="STRING" id="2177.BHR79_07450"/>
<sequence length="263" mass="27685">MIRAGVIGASGKMGGLIIQNITRSEGIELSSAFDLNKLGEDAGDVAGAGNLGVSITSVEDLGEILKESKTDVLIDFTIAAATASNAPIVAASGVNLIIGTTGFSEEQKETIEESILKNGVSAVIAPNYAVGVNVFFKIIEEAAKYLPDYDIEVIEAHHNRKKDAPSGTAMRAAEVIGKAVGREEYIFGRQGNAPRKNEIGIHAIRGGDIAGDHTILFAGEGERIEIKHQAHSRDAFAAGAVKAAIWLKDKKSGIYSMEDILGL</sequence>
<evidence type="ECO:0000256" key="7">
    <source>
        <dbReference type="ARBA" id="ARBA00023027"/>
    </source>
</evidence>
<dbReference type="GO" id="GO:0009089">
    <property type="term" value="P:lysine biosynthetic process via diaminopimelate"/>
    <property type="evidence" value="ECO:0007669"/>
    <property type="project" value="UniProtKB-UniRule"/>
</dbReference>
<dbReference type="FunFam" id="3.30.360.10:FF:000004">
    <property type="entry name" value="4-hydroxy-tetrahydrodipicolinate reductase"/>
    <property type="match status" value="1"/>
</dbReference>
<dbReference type="Proteomes" id="UP000267921">
    <property type="component" value="Unassembled WGS sequence"/>
</dbReference>
<proteinExistence type="inferred from homology"/>
<dbReference type="OrthoDB" id="195035at2157"/>
<comment type="subunit">
    <text evidence="13">Homotetramer.</text>
</comment>
<dbReference type="EC" id="1.17.1.8" evidence="10 13"/>
<dbReference type="Proteomes" id="UP000198669">
    <property type="component" value="Unassembled WGS sequence"/>
</dbReference>
<dbReference type="EMBL" id="CP017921">
    <property type="protein sequence ID" value="APH39329.1"/>
    <property type="molecule type" value="Genomic_DNA"/>
</dbReference>
<dbReference type="KEGG" id="mhaz:BHR79_07450"/>
<evidence type="ECO:0000256" key="6">
    <source>
        <dbReference type="ARBA" id="ARBA00023002"/>
    </source>
</evidence>
<keyword evidence="3 13" id="KW-0028">Amino-acid biosynthesis</keyword>
<comment type="similarity">
    <text evidence="1 13">Belongs to the DapB family.</text>
</comment>
<keyword evidence="8 13" id="KW-0457">Lysine biosynthesis</keyword>
<evidence type="ECO:0000256" key="4">
    <source>
        <dbReference type="ARBA" id="ARBA00022857"/>
    </source>
</evidence>
<feature type="binding site" evidence="13">
    <location>
        <begin position="99"/>
        <end position="101"/>
    </location>
    <ligand>
        <name>NAD(+)</name>
        <dbReference type="ChEBI" id="CHEBI:57540"/>
    </ligand>
</feature>
<comment type="subcellular location">
    <subcellularLocation>
        <location evidence="13">Cytoplasm</location>
    </subcellularLocation>
</comment>
<dbReference type="PANTHER" id="PTHR20836:SF0">
    <property type="entry name" value="4-HYDROXY-TETRAHYDRODIPICOLINATE REDUCTASE 1, CHLOROPLASTIC-RELATED"/>
    <property type="match status" value="1"/>
</dbReference>
<dbReference type="PROSITE" id="PS01298">
    <property type="entry name" value="DAPB"/>
    <property type="match status" value="1"/>
</dbReference>
<evidence type="ECO:0000256" key="5">
    <source>
        <dbReference type="ARBA" id="ARBA00022915"/>
    </source>
</evidence>
<feature type="binding site" evidence="13">
    <location>
        <begin position="125"/>
        <end position="128"/>
    </location>
    <ligand>
        <name>NAD(+)</name>
        <dbReference type="ChEBI" id="CHEBI:57540"/>
    </ligand>
</feature>
<dbReference type="EMBL" id="FNMU01000003">
    <property type="protein sequence ID" value="SDW49029.1"/>
    <property type="molecule type" value="Genomic_DNA"/>
</dbReference>
<reference evidence="18 20" key="2">
    <citation type="submission" date="2016-10" db="EMBL/GenBank/DDBJ databases">
        <authorList>
            <person name="de Groot N.N."/>
        </authorList>
    </citation>
    <scope>NUCLEOTIDE SEQUENCE [LARGE SCALE GENOMIC DNA]</scope>
    <source>
        <strain evidence="18 20">Z-7982</strain>
    </source>
</reference>
<dbReference type="Gene3D" id="3.40.50.720">
    <property type="entry name" value="NAD(P)-binding Rossmann-like Domain"/>
    <property type="match status" value="1"/>
</dbReference>
<feature type="active site" description="Proton donor" evidence="13">
    <location>
        <position position="161"/>
    </location>
</feature>
<dbReference type="Proteomes" id="UP000186879">
    <property type="component" value="Chromosome"/>
</dbReference>
<dbReference type="InterPro" id="IPR023940">
    <property type="entry name" value="DHDPR_bac"/>
</dbReference>
<dbReference type="UniPathway" id="UPA00034">
    <property type="reaction ID" value="UER00018"/>
</dbReference>
<comment type="function">
    <text evidence="13">Catalyzes the conversion of 4-hydroxy-tetrahydrodipicolinate (HTPA) to tetrahydrodipicolinate.</text>
</comment>
<evidence type="ECO:0000256" key="9">
    <source>
        <dbReference type="ARBA" id="ARBA00037922"/>
    </source>
</evidence>
<comment type="catalytic activity">
    <reaction evidence="12 13">
        <text>(S)-2,3,4,5-tetrahydrodipicolinate + NAD(+) + H2O = (2S,4S)-4-hydroxy-2,3,4,5-tetrahydrodipicolinate + NADH + H(+)</text>
        <dbReference type="Rhea" id="RHEA:35323"/>
        <dbReference type="ChEBI" id="CHEBI:15377"/>
        <dbReference type="ChEBI" id="CHEBI:15378"/>
        <dbReference type="ChEBI" id="CHEBI:16845"/>
        <dbReference type="ChEBI" id="CHEBI:57540"/>
        <dbReference type="ChEBI" id="CHEBI:57945"/>
        <dbReference type="ChEBI" id="CHEBI:67139"/>
        <dbReference type="EC" id="1.17.1.8"/>
    </reaction>
</comment>
<dbReference type="GO" id="GO:0051287">
    <property type="term" value="F:NAD binding"/>
    <property type="evidence" value="ECO:0007669"/>
    <property type="project" value="UniProtKB-UniRule"/>
</dbReference>
<dbReference type="GeneID" id="30583591"/>
<feature type="binding site" evidence="13">
    <location>
        <begin position="8"/>
        <end position="13"/>
    </location>
    <ligand>
        <name>NAD(+)</name>
        <dbReference type="ChEBI" id="CHEBI:57540"/>
    </ligand>
</feature>
<dbReference type="InterPro" id="IPR022664">
    <property type="entry name" value="DapB_N_CS"/>
</dbReference>
<dbReference type="Gene3D" id="3.30.360.10">
    <property type="entry name" value="Dihydrodipicolinate Reductase, domain 2"/>
    <property type="match status" value="1"/>
</dbReference>
<evidence type="ECO:0000256" key="3">
    <source>
        <dbReference type="ARBA" id="ARBA00022605"/>
    </source>
</evidence>
<dbReference type="GO" id="GO:0050661">
    <property type="term" value="F:NADP binding"/>
    <property type="evidence" value="ECO:0007669"/>
    <property type="project" value="UniProtKB-UniRule"/>
</dbReference>
<evidence type="ECO:0000256" key="11">
    <source>
        <dbReference type="ARBA" id="ARBA00049080"/>
    </source>
</evidence>
<keyword evidence="5 13" id="KW-0220">Diaminopimelate biosynthesis</keyword>
<dbReference type="PIRSF" id="PIRSF000161">
    <property type="entry name" value="DHPR"/>
    <property type="match status" value="1"/>
</dbReference>
<dbReference type="SUPFAM" id="SSF55347">
    <property type="entry name" value="Glyceraldehyde-3-phosphate dehydrogenase-like, C-terminal domain"/>
    <property type="match status" value="1"/>
</dbReference>
<evidence type="ECO:0000313" key="21">
    <source>
        <dbReference type="Proteomes" id="UP000267921"/>
    </source>
</evidence>
<evidence type="ECO:0000256" key="12">
    <source>
        <dbReference type="ARBA" id="ARBA00049396"/>
    </source>
</evidence>
<dbReference type="Pfam" id="PF05173">
    <property type="entry name" value="DapB_C"/>
    <property type="match status" value="1"/>
</dbReference>
<evidence type="ECO:0000256" key="1">
    <source>
        <dbReference type="ARBA" id="ARBA00006642"/>
    </source>
</evidence>
<feature type="binding site" evidence="13">
    <location>
        <begin position="167"/>
        <end position="168"/>
    </location>
    <ligand>
        <name>(S)-2,3,4,5-tetrahydrodipicolinate</name>
        <dbReference type="ChEBI" id="CHEBI:16845"/>
    </ligand>
</feature>
<feature type="domain" description="Dihydrodipicolinate reductase N-terminal" evidence="14">
    <location>
        <begin position="2"/>
        <end position="128"/>
    </location>
</feature>